<dbReference type="RefSeq" id="WP_145449703.1">
    <property type="nucleotide sequence ID" value="NZ_CP037421.1"/>
</dbReference>
<evidence type="ECO:0000313" key="3">
    <source>
        <dbReference type="Proteomes" id="UP000315647"/>
    </source>
</evidence>
<protein>
    <recommendedName>
        <fullName evidence="4">Lipoprotein</fullName>
    </recommendedName>
</protein>
<keyword evidence="1" id="KW-0732">Signal</keyword>
<proteinExistence type="predicted"/>
<accession>A0A517Q6Z3</accession>
<dbReference type="EMBL" id="CP037421">
    <property type="protein sequence ID" value="QDT27376.1"/>
    <property type="molecule type" value="Genomic_DNA"/>
</dbReference>
<keyword evidence="3" id="KW-1185">Reference proteome</keyword>
<dbReference type="AlphaFoldDB" id="A0A517Q6Z3"/>
<evidence type="ECO:0008006" key="4">
    <source>
        <dbReference type="Google" id="ProtNLM"/>
    </source>
</evidence>
<feature type="signal peptide" evidence="1">
    <location>
        <begin position="1"/>
        <end position="19"/>
    </location>
</feature>
<sequence length="233" mass="25968" precursor="true">MSRYPLFLLLVLLVPSGCASGKVEEGKKFVEFPWPPPKASAQYVIPETYFQDGSGKQVLVKDVDQKICDALTDQGYSERSYFAVPGGFALVTRLEQFDKEGKSKTPPDRWVTDLAPMREFSLGDYIRALFTASPGYYRVIVFIVTPVLFDQTDQKVEREEAMAWLQSGLNSLPDDVGAQEYSESHECTALIYEFKQPAKGTEAEFNLPGQLSGLEHLTKAGLLEGIKQHGDSK</sequence>
<dbReference type="Proteomes" id="UP000315647">
    <property type="component" value="Chromosome"/>
</dbReference>
<feature type="chain" id="PRO_5021978508" description="Lipoprotein" evidence="1">
    <location>
        <begin position="20"/>
        <end position="233"/>
    </location>
</feature>
<organism evidence="2 3">
    <name type="scientific">Gimesia panareensis</name>
    <dbReference type="NCBI Taxonomy" id="2527978"/>
    <lineage>
        <taxon>Bacteria</taxon>
        <taxon>Pseudomonadati</taxon>
        <taxon>Planctomycetota</taxon>
        <taxon>Planctomycetia</taxon>
        <taxon>Planctomycetales</taxon>
        <taxon>Planctomycetaceae</taxon>
        <taxon>Gimesia</taxon>
    </lineage>
</organism>
<name>A0A517Q6Z3_9PLAN</name>
<gene>
    <name evidence="2" type="ORF">Enr10x_26930</name>
</gene>
<reference evidence="2 3" key="1">
    <citation type="submission" date="2019-03" db="EMBL/GenBank/DDBJ databases">
        <title>Deep-cultivation of Planctomycetes and their phenomic and genomic characterization uncovers novel biology.</title>
        <authorList>
            <person name="Wiegand S."/>
            <person name="Jogler M."/>
            <person name="Boedeker C."/>
            <person name="Pinto D."/>
            <person name="Vollmers J."/>
            <person name="Rivas-Marin E."/>
            <person name="Kohn T."/>
            <person name="Peeters S.H."/>
            <person name="Heuer A."/>
            <person name="Rast P."/>
            <person name="Oberbeckmann S."/>
            <person name="Bunk B."/>
            <person name="Jeske O."/>
            <person name="Meyerdierks A."/>
            <person name="Storesund J.E."/>
            <person name="Kallscheuer N."/>
            <person name="Luecker S."/>
            <person name="Lage O.M."/>
            <person name="Pohl T."/>
            <person name="Merkel B.J."/>
            <person name="Hornburger P."/>
            <person name="Mueller R.-W."/>
            <person name="Bruemmer F."/>
            <person name="Labrenz M."/>
            <person name="Spormann A.M."/>
            <person name="Op den Camp H."/>
            <person name="Overmann J."/>
            <person name="Amann R."/>
            <person name="Jetten M.S.M."/>
            <person name="Mascher T."/>
            <person name="Medema M.H."/>
            <person name="Devos D.P."/>
            <person name="Kaster A.-K."/>
            <person name="Ovreas L."/>
            <person name="Rohde M."/>
            <person name="Galperin M.Y."/>
            <person name="Jogler C."/>
        </authorList>
    </citation>
    <scope>NUCLEOTIDE SEQUENCE [LARGE SCALE GENOMIC DNA]</scope>
    <source>
        <strain evidence="2 3">Enr10</strain>
    </source>
</reference>
<evidence type="ECO:0000256" key="1">
    <source>
        <dbReference type="SAM" id="SignalP"/>
    </source>
</evidence>
<evidence type="ECO:0000313" key="2">
    <source>
        <dbReference type="EMBL" id="QDT27376.1"/>
    </source>
</evidence>